<name>J9QNZ0_9CAUD</name>
<evidence type="ECO:0000313" key="5">
    <source>
        <dbReference type="Proteomes" id="UP000006280"/>
    </source>
</evidence>
<organism evidence="4 5">
    <name type="scientific">Pectobacterium phage My1</name>
    <dbReference type="NCBI Taxonomy" id="1204539"/>
    <lineage>
        <taxon>Viruses</taxon>
        <taxon>Duplodnaviria</taxon>
        <taxon>Heunggongvirae</taxon>
        <taxon>Uroviricota</taxon>
        <taxon>Caudoviricetes</taxon>
        <taxon>Demerecviridae</taxon>
        <taxon>Mccorquodalevirinae</taxon>
        <taxon>Myunavirus</taxon>
        <taxon>Myunavirus My1</taxon>
    </lineage>
</organism>
<evidence type="ECO:0000313" key="4">
    <source>
        <dbReference type="EMBL" id="AFQ22292.1"/>
    </source>
</evidence>
<accession>J9QNZ0</accession>
<feature type="domain" description="Tape measure protein PB2 C-terminal" evidence="3">
    <location>
        <begin position="1189"/>
        <end position="1224"/>
    </location>
</feature>
<dbReference type="EMBL" id="JX195166">
    <property type="protein sequence ID" value="AFQ22292.1"/>
    <property type="molecule type" value="Genomic_DNA"/>
</dbReference>
<keyword evidence="5" id="KW-1185">Reference proteome</keyword>
<dbReference type="InterPro" id="IPR056207">
    <property type="entry name" value="TMP_PB2_N"/>
</dbReference>
<dbReference type="KEGG" id="vg:13826835"/>
<reference evidence="4 5" key="1">
    <citation type="journal article" date="2012" name="J. Virol.">
        <title>Complete Genome Sequence of Pectobacterium carotovorum subsp. carotovorum Bacteriophage My1.</title>
        <authorList>
            <person name="Lee D.H."/>
            <person name="Lee J.H."/>
            <person name="Shin H."/>
            <person name="Ji S."/>
            <person name="Roh E."/>
            <person name="Jung K."/>
            <person name="Ryu S."/>
            <person name="Choi J."/>
            <person name="Heu S."/>
        </authorList>
    </citation>
    <scope>NUCLEOTIDE SEQUENCE [LARGE SCALE GENOMIC DNA]</scope>
</reference>
<feature type="domain" description="Tape measure protein PB2 N-terminal" evidence="2">
    <location>
        <begin position="1"/>
        <end position="82"/>
    </location>
</feature>
<gene>
    <name evidence="4" type="ORF">My1_133</name>
</gene>
<dbReference type="Proteomes" id="UP000006280">
    <property type="component" value="Segment"/>
</dbReference>
<dbReference type="InterPro" id="IPR056208">
    <property type="entry name" value="TMP_PB2_C"/>
</dbReference>
<evidence type="ECO:0000256" key="1">
    <source>
        <dbReference type="SAM" id="Coils"/>
    </source>
</evidence>
<dbReference type="GeneID" id="13826835"/>
<dbReference type="Pfam" id="PF24164">
    <property type="entry name" value="TMP_N"/>
    <property type="match status" value="1"/>
</dbReference>
<feature type="coiled-coil region" evidence="1">
    <location>
        <begin position="1013"/>
        <end position="1040"/>
    </location>
</feature>
<evidence type="ECO:0000259" key="3">
    <source>
        <dbReference type="Pfam" id="PF24165"/>
    </source>
</evidence>
<dbReference type="RefSeq" id="YP_006906385.1">
    <property type="nucleotide sequence ID" value="NC_018837.1"/>
</dbReference>
<dbReference type="Pfam" id="PF24165">
    <property type="entry name" value="TMP_C"/>
    <property type="match status" value="1"/>
</dbReference>
<evidence type="ECO:0000259" key="2">
    <source>
        <dbReference type="Pfam" id="PF24164"/>
    </source>
</evidence>
<keyword evidence="1" id="KW-0175">Coiled coil</keyword>
<proteinExistence type="predicted"/>
<sequence length="1225" mass="131335">MSDKLIRDLLINVRQKGGTQVIKVVEQLTTKLEDAAAGAELTNQQLAKMPSTLKAIERSADRAGKSLANVRMNRSLASMNTTLTSFSTKLDQIAVAITSMTDRMETGFRDTGRVATNMGNAIVRATEKVGDSLVDVNTNINRVNTSLNNTSAAGNRATRALGGTSGAARGAARQFAAIAKLGGPIPGLYALIASNVYVLQQAFENLKIGDQLNRLEKFGTITGAQTGTPVQVLALSLQQATGQAISFQEAMKQASMAAAYGFSSDQLNEFGLVARRAAAVLGVDMTDALNRVIKGVSKQEIELLDELGVTIRLNEAFSKYVDTLNAANTGIKYNAQSLSSYQKQQAYANAVVAESTRRFGYLDSILKATPWETFGANANSAIRSMQTTFATYLEPMIDTFNTFINTTQAAQSIAAAGSQKLTNNIMIGSGSPETQAQALQATKDSLDKAEKLEKDSIKRREVVMKEYNERMKGLNWYSRQLVEGLQGADGAGGFLAKNLGSNKYLEETAALGNQWKRLNQEIDEGKESVTTWSAEYNRVTSEIIKTNPQLAKSLNLAMPEGWEAGGIAASNQKAIEGYAEQAKALKQVQATSGDISNDMANVGSNTNTAAKASAALNSTLLLVKSLSLGVATDADRIAKSLNIGVSSLDQLEKAARVYKDYSTVAAKEKENELNVQKEIAAVYAKTGSKSKAEEAGRALEAKQLEENITALKGILEIDKQNVGIQQTLYALETKKLKVKNEGMKADEKVKDRSDKIIGVEQRMALLRNRTMTDQQYTIAQIQTELAIEKEKYAWYSKQAKKHVEAEQSRQKAVQLERDLWKERQNMQDVTTQAQEAALSRGQTSLDSVGQSANLQEQLDFYNKRKAEVRGNAQAQAELNLKIQDTIAAQNQLAIQRNKQMQASVGSSVGAVYTPTTGLMGDDKATADMQNKLASYDQAIAKMSELNSEATAVGQSLGNLTNSVMQFSQGSLDMTSMVAAGMQSVSTMIQFSTSNQISAIDAAISAEQKRDGKSEESKAKIKKLEAEKVKIQQAAAKKQIIIQTAVAVMQAATSIPYPWSIPLMVAAGLAGALSLSQASNASSMSSVDSGAGTTASLSLGERQKNVDVSMSANRGELSYVRGEKGVGNASTFIPRAEGGNIYPGVNYAFGENGMEVGTPMVPMKVTPAEEVASGNSGSSAGGINLYVSTMDAASFRDFALGNSGALRDAVEYALNENGASLRRLSQ</sequence>
<protein>
    <submittedName>
        <fullName evidence="4">Putative pore-forming tail tip protein</fullName>
    </submittedName>
</protein>